<sequence>MPPPVLLKAGGDLKRRPTSDTTPCPVEKNPKTTPNPDLPLSNETLEFFSVNVGRSWDKIYAAGDHARSLKTACITNAYNRHRDTTLDLDI</sequence>
<organism evidence="2 3">
    <name type="scientific">Colletotrichum salicis</name>
    <dbReference type="NCBI Taxonomy" id="1209931"/>
    <lineage>
        <taxon>Eukaryota</taxon>
        <taxon>Fungi</taxon>
        <taxon>Dikarya</taxon>
        <taxon>Ascomycota</taxon>
        <taxon>Pezizomycotina</taxon>
        <taxon>Sordariomycetes</taxon>
        <taxon>Hypocreomycetidae</taxon>
        <taxon>Glomerellales</taxon>
        <taxon>Glomerellaceae</taxon>
        <taxon>Colletotrichum</taxon>
        <taxon>Colletotrichum acutatum species complex</taxon>
    </lineage>
</organism>
<dbReference type="EMBL" id="JFFI01002675">
    <property type="protein sequence ID" value="KXH27192.1"/>
    <property type="molecule type" value="Genomic_DNA"/>
</dbReference>
<gene>
    <name evidence="2" type="ORF">CSAL01_13758</name>
</gene>
<evidence type="ECO:0000313" key="2">
    <source>
        <dbReference type="EMBL" id="KXH27192.1"/>
    </source>
</evidence>
<protein>
    <submittedName>
        <fullName evidence="2">Uncharacterized protein</fullName>
    </submittedName>
</protein>
<evidence type="ECO:0000313" key="3">
    <source>
        <dbReference type="Proteomes" id="UP000070121"/>
    </source>
</evidence>
<dbReference type="AlphaFoldDB" id="A0A135RU23"/>
<comment type="caution">
    <text evidence="2">The sequence shown here is derived from an EMBL/GenBank/DDBJ whole genome shotgun (WGS) entry which is preliminary data.</text>
</comment>
<proteinExistence type="predicted"/>
<evidence type="ECO:0000256" key="1">
    <source>
        <dbReference type="SAM" id="MobiDB-lite"/>
    </source>
</evidence>
<name>A0A135RU23_9PEZI</name>
<feature type="non-terminal residue" evidence="2">
    <location>
        <position position="90"/>
    </location>
</feature>
<reference evidence="2 3" key="1">
    <citation type="submission" date="2014-02" db="EMBL/GenBank/DDBJ databases">
        <title>The genome sequence of Colletotrichum salicis CBS 607.94.</title>
        <authorList>
            <person name="Baroncelli R."/>
            <person name="Thon M.R."/>
        </authorList>
    </citation>
    <scope>NUCLEOTIDE SEQUENCE [LARGE SCALE GENOMIC DNA]</scope>
    <source>
        <strain evidence="2 3">CBS 607.94</strain>
    </source>
</reference>
<keyword evidence="3" id="KW-1185">Reference proteome</keyword>
<accession>A0A135RU23</accession>
<feature type="region of interest" description="Disordered" evidence="1">
    <location>
        <begin position="1"/>
        <end position="40"/>
    </location>
</feature>
<dbReference type="Proteomes" id="UP000070121">
    <property type="component" value="Unassembled WGS sequence"/>
</dbReference>